<dbReference type="PANTHER" id="PTHR42986:SF1">
    <property type="entry name" value="BENZALDEHYDE DEHYDROGENASE YFMT"/>
    <property type="match status" value="1"/>
</dbReference>
<sequence>VHSDLYPDFRQRFVAAAAALRMGDPRDEAVFLGPVIDAAAAARLRAWIDEATSTGARLLCGGAGTAQLLPACVLENVAHNARLWREEAFGPVAV</sequence>
<dbReference type="InterPro" id="IPR016161">
    <property type="entry name" value="Ald_DH/histidinol_DH"/>
</dbReference>
<name>T1BCY3_9ZZZZ</name>
<comment type="caution">
    <text evidence="4">The sequence shown here is derived from an EMBL/GenBank/DDBJ whole genome shotgun (WGS) entry which is preliminary data.</text>
</comment>
<feature type="non-terminal residue" evidence="4">
    <location>
        <position position="94"/>
    </location>
</feature>
<dbReference type="EC" id="1.-.-.-" evidence="4"/>
<dbReference type="Gene3D" id="3.40.309.10">
    <property type="entry name" value="Aldehyde Dehydrogenase, Chain A, domain 2"/>
    <property type="match status" value="1"/>
</dbReference>
<gene>
    <name evidence="4" type="ORF">B1A_08170</name>
</gene>
<dbReference type="AlphaFoldDB" id="T1BCY3"/>
<dbReference type="PANTHER" id="PTHR42986">
    <property type="entry name" value="BENZALDEHYDE DEHYDROGENASE YFMT"/>
    <property type="match status" value="1"/>
</dbReference>
<accession>T1BCY3</accession>
<proteinExistence type="inferred from homology"/>
<evidence type="ECO:0000256" key="1">
    <source>
        <dbReference type="ARBA" id="ARBA00009986"/>
    </source>
</evidence>
<evidence type="ECO:0000256" key="2">
    <source>
        <dbReference type="ARBA" id="ARBA00023027"/>
    </source>
</evidence>
<dbReference type="InterPro" id="IPR015590">
    <property type="entry name" value="Aldehyde_DH_dom"/>
</dbReference>
<evidence type="ECO:0000313" key="4">
    <source>
        <dbReference type="EMBL" id="EQD66373.1"/>
    </source>
</evidence>
<dbReference type="Pfam" id="PF00171">
    <property type="entry name" value="Aldedh"/>
    <property type="match status" value="1"/>
</dbReference>
<keyword evidence="2" id="KW-0520">NAD</keyword>
<dbReference type="InterPro" id="IPR016163">
    <property type="entry name" value="Ald_DH_C"/>
</dbReference>
<organism evidence="4">
    <name type="scientific">mine drainage metagenome</name>
    <dbReference type="NCBI Taxonomy" id="410659"/>
    <lineage>
        <taxon>unclassified sequences</taxon>
        <taxon>metagenomes</taxon>
        <taxon>ecological metagenomes</taxon>
    </lineage>
</organism>
<protein>
    <submittedName>
        <fullName evidence="4">Aldehyde dehydrogenase domain protein</fullName>
        <ecNumber evidence="4">1.-.-.-</ecNumber>
    </submittedName>
</protein>
<reference evidence="4" key="1">
    <citation type="submission" date="2013-08" db="EMBL/GenBank/DDBJ databases">
        <authorList>
            <person name="Mendez C."/>
            <person name="Richter M."/>
            <person name="Ferrer M."/>
            <person name="Sanchez J."/>
        </authorList>
    </citation>
    <scope>NUCLEOTIDE SEQUENCE</scope>
</reference>
<feature type="non-terminal residue" evidence="4">
    <location>
        <position position="1"/>
    </location>
</feature>
<feature type="domain" description="Aldehyde dehydrogenase" evidence="3">
    <location>
        <begin position="1"/>
        <end position="93"/>
    </location>
</feature>
<evidence type="ECO:0000259" key="3">
    <source>
        <dbReference type="Pfam" id="PF00171"/>
    </source>
</evidence>
<keyword evidence="4" id="KW-0560">Oxidoreductase</keyword>
<reference evidence="4" key="2">
    <citation type="journal article" date="2014" name="ISME J.">
        <title>Microbial stratification in low pH oxic and suboxic macroscopic growths along an acid mine drainage.</title>
        <authorList>
            <person name="Mendez-Garcia C."/>
            <person name="Mesa V."/>
            <person name="Sprenger R.R."/>
            <person name="Richter M."/>
            <person name="Diez M.S."/>
            <person name="Solano J."/>
            <person name="Bargiela R."/>
            <person name="Golyshina O.V."/>
            <person name="Manteca A."/>
            <person name="Ramos J.L."/>
            <person name="Gallego J.R."/>
            <person name="Llorente I."/>
            <person name="Martins Dos Santos V.A."/>
            <person name="Jensen O.N."/>
            <person name="Pelaez A.I."/>
            <person name="Sanchez J."/>
            <person name="Ferrer M."/>
        </authorList>
    </citation>
    <scope>NUCLEOTIDE SEQUENCE</scope>
</reference>
<comment type="similarity">
    <text evidence="1">Belongs to the aldehyde dehydrogenase family.</text>
</comment>
<dbReference type="EMBL" id="AUZX01005846">
    <property type="protein sequence ID" value="EQD66373.1"/>
    <property type="molecule type" value="Genomic_DNA"/>
</dbReference>
<dbReference type="SUPFAM" id="SSF53720">
    <property type="entry name" value="ALDH-like"/>
    <property type="match status" value="1"/>
</dbReference>
<dbReference type="GO" id="GO:0016620">
    <property type="term" value="F:oxidoreductase activity, acting on the aldehyde or oxo group of donors, NAD or NADP as acceptor"/>
    <property type="evidence" value="ECO:0007669"/>
    <property type="project" value="InterPro"/>
</dbReference>